<dbReference type="AlphaFoldDB" id="A0A9K3KW45"/>
<dbReference type="Pfam" id="PF03382">
    <property type="entry name" value="DUF285"/>
    <property type="match status" value="1"/>
</dbReference>
<reference evidence="1" key="2">
    <citation type="submission" date="2021-04" db="EMBL/GenBank/DDBJ databases">
        <authorList>
            <person name="Podell S."/>
        </authorList>
    </citation>
    <scope>NUCLEOTIDE SEQUENCE</scope>
    <source>
        <strain evidence="1">Hildebrandi</strain>
    </source>
</reference>
<accession>A0A9K3KW45</accession>
<dbReference type="EMBL" id="JAGRRH010000018">
    <property type="protein sequence ID" value="KAG7350223.1"/>
    <property type="molecule type" value="Genomic_DNA"/>
</dbReference>
<proteinExistence type="predicted"/>
<dbReference type="InterPro" id="IPR011889">
    <property type="entry name" value="Liste_lipo_26"/>
</dbReference>
<dbReference type="OrthoDB" id="198852at2759"/>
<name>A0A9K3KW45_9STRA</name>
<evidence type="ECO:0000313" key="1">
    <source>
        <dbReference type="EMBL" id="KAG7350223.1"/>
    </source>
</evidence>
<gene>
    <name evidence="1" type="ORF">IV203_009583</name>
</gene>
<comment type="caution">
    <text evidence="1">The sequence shown here is derived from an EMBL/GenBank/DDBJ whole genome shotgun (WGS) entry which is preliminary data.</text>
</comment>
<keyword evidence="2" id="KW-1185">Reference proteome</keyword>
<reference evidence="1" key="1">
    <citation type="journal article" date="2021" name="Sci. Rep.">
        <title>Diploid genomic architecture of Nitzschia inconspicua, an elite biomass production diatom.</title>
        <authorList>
            <person name="Oliver A."/>
            <person name="Podell S."/>
            <person name="Pinowska A."/>
            <person name="Traller J.C."/>
            <person name="Smith S.R."/>
            <person name="McClure R."/>
            <person name="Beliaev A."/>
            <person name="Bohutskyi P."/>
            <person name="Hill E.A."/>
            <person name="Rabines A."/>
            <person name="Zheng H."/>
            <person name="Allen L.Z."/>
            <person name="Kuo A."/>
            <person name="Grigoriev I.V."/>
            <person name="Allen A.E."/>
            <person name="Hazlebeck D."/>
            <person name="Allen E.E."/>
        </authorList>
    </citation>
    <scope>NUCLEOTIDE SEQUENCE</scope>
    <source>
        <strain evidence="1">Hildebrandi</strain>
    </source>
</reference>
<protein>
    <submittedName>
        <fullName evidence="1">Fibronectin domain containing protein</fullName>
    </submittedName>
</protein>
<dbReference type="NCBIfam" id="TIGR02167">
    <property type="entry name" value="Liste_lipo_26"/>
    <property type="match status" value="5"/>
</dbReference>
<evidence type="ECO:0000313" key="2">
    <source>
        <dbReference type="Proteomes" id="UP000693970"/>
    </source>
</evidence>
<organism evidence="1 2">
    <name type="scientific">Nitzschia inconspicua</name>
    <dbReference type="NCBI Taxonomy" id="303405"/>
    <lineage>
        <taxon>Eukaryota</taxon>
        <taxon>Sar</taxon>
        <taxon>Stramenopiles</taxon>
        <taxon>Ochrophyta</taxon>
        <taxon>Bacillariophyta</taxon>
        <taxon>Bacillariophyceae</taxon>
        <taxon>Bacillariophycidae</taxon>
        <taxon>Bacillariales</taxon>
        <taxon>Bacillariaceae</taxon>
        <taxon>Nitzschia</taxon>
    </lineage>
</organism>
<dbReference type="InterPro" id="IPR005046">
    <property type="entry name" value="DUF285"/>
</dbReference>
<sequence length="264" mass="30753">MNQDTDQTLIQEQFMEQDYGGLMLHALSFLDVITLLQKQVVSKHFNELCTKAITAKCGKDDPKPHTNNTLRETVRLYCQIMYNNHPNSNNIHDMETIASTYGFPIDSWNVSQVTDMSELFRDDINFDQYIGSWDTSNVTDMYRMFYEASAFNQDIGQWDVSNVKNMHAMFYGADAFNQDIGEWDVSNVQSMQGMFYNACSFNQDIGQWDVSNVQHLDYMFHYAWSFNQDIGRWNVSKVTSMHGMFLGASAFNQDIGQWRRRLRC</sequence>
<dbReference type="Proteomes" id="UP000693970">
    <property type="component" value="Unassembled WGS sequence"/>
</dbReference>